<feature type="domain" description="DUF6531" evidence="2">
    <location>
        <begin position="103"/>
        <end position="163"/>
    </location>
</feature>
<sequence length="588" mass="65511">MKILYYLAYIYLAIISFNHLPAYSDDNNVRIIGQRICPLGYRKVIDSNGQVSCFGGFGYMGFASNISRFLSDTGSYDFGFKAFTVDNSYTVGQCDSENPTSDHPVILSSGVKRLAEQDFTTAGLYPLHLTREYRSNFQNIGMFGSNWFSSFDFQLNFIHQGVVCKPEPGVSGGCDGLTVLTAIQLVRPEGATYALSWDAQKEVWVDNKPDSIAYLEEQPNGNWIYYGEDKFIETYNSDGFILTRKDANGVGLTFHYSSRNKLNKITHSNGQQITFSWTGNKVNAVTDPSGNTYNYSYNSHGYLSSVTYPGYPSTTRTYHYENSNARHLVTGISINNARYSNYTYDTNGRVIESGLVNDIEKSTFSYLYSSNGSRTTVTNAVGQQTEYGYTNAGGVPKLYNVLNRASSTCPLTSAYKTYDDNGFLKSTTDFEGNSDRFSYNEKGLVTEVKKGMLASGPSKRIEYTWNDETDLIESEKIFDKNNSLIKETEFTYSNNGPSKYRPSRVTITNHSGIGQINSQTFTYNYVFKNGMLSAETVDGSATDFDDRVTYSYDDHGNLTEITSASGAKTTYSNFNALGLAGRVTYSDG</sequence>
<dbReference type="InterPro" id="IPR050708">
    <property type="entry name" value="T6SS_VgrG/RHS"/>
</dbReference>
<name>A0AA51RW00_9GAMM</name>
<evidence type="ECO:0000313" key="5">
    <source>
        <dbReference type="Proteomes" id="UP001239782"/>
    </source>
</evidence>
<evidence type="ECO:0000259" key="2">
    <source>
        <dbReference type="Pfam" id="PF20148"/>
    </source>
</evidence>
<dbReference type="InterPro" id="IPR045351">
    <property type="entry name" value="DUF6531"/>
</dbReference>
<dbReference type="AlphaFoldDB" id="A0AA51RW00"/>
<gene>
    <name evidence="4" type="ORF">Q9312_07770</name>
</gene>
<dbReference type="EMBL" id="CP133548">
    <property type="protein sequence ID" value="WMS88806.1"/>
    <property type="molecule type" value="Genomic_DNA"/>
</dbReference>
<evidence type="ECO:0000259" key="3">
    <source>
        <dbReference type="Pfam" id="PF25023"/>
    </source>
</evidence>
<keyword evidence="5" id="KW-1185">Reference proteome</keyword>
<dbReference type="InterPro" id="IPR031325">
    <property type="entry name" value="RHS_repeat"/>
</dbReference>
<dbReference type="InterPro" id="IPR056823">
    <property type="entry name" value="TEN-like_YD-shell"/>
</dbReference>
<dbReference type="KEGG" id="plei:Q9312_07770"/>
<dbReference type="Gene3D" id="2.180.10.10">
    <property type="entry name" value="RHS repeat-associated core"/>
    <property type="match status" value="1"/>
</dbReference>
<dbReference type="Proteomes" id="UP001239782">
    <property type="component" value="Chromosome"/>
</dbReference>
<accession>A0AA51RW00</accession>
<dbReference type="PANTHER" id="PTHR32305">
    <property type="match status" value="1"/>
</dbReference>
<dbReference type="Pfam" id="PF05593">
    <property type="entry name" value="RHS_repeat"/>
    <property type="match status" value="1"/>
</dbReference>
<dbReference type="NCBIfam" id="TIGR01643">
    <property type="entry name" value="YD_repeat_2x"/>
    <property type="match status" value="2"/>
</dbReference>
<organism evidence="4 5">
    <name type="scientific">Pleionea litopenaei</name>
    <dbReference type="NCBI Taxonomy" id="3070815"/>
    <lineage>
        <taxon>Bacteria</taxon>
        <taxon>Pseudomonadati</taxon>
        <taxon>Pseudomonadota</taxon>
        <taxon>Gammaproteobacteria</taxon>
        <taxon>Oceanospirillales</taxon>
        <taxon>Pleioneaceae</taxon>
        <taxon>Pleionea</taxon>
    </lineage>
</organism>
<dbReference type="Pfam" id="PF20148">
    <property type="entry name" value="DUF6531"/>
    <property type="match status" value="1"/>
</dbReference>
<dbReference type="PANTHER" id="PTHR32305:SF15">
    <property type="entry name" value="PROTEIN RHSA-RELATED"/>
    <property type="match status" value="1"/>
</dbReference>
<protein>
    <submittedName>
        <fullName evidence="4">DUF6531 domain-containing protein</fullName>
    </submittedName>
</protein>
<keyword evidence="1" id="KW-0677">Repeat</keyword>
<feature type="domain" description="Teneurin-like YD-shell" evidence="3">
    <location>
        <begin position="233"/>
        <end position="392"/>
    </location>
</feature>
<dbReference type="RefSeq" id="WP_309204029.1">
    <property type="nucleotide sequence ID" value="NZ_CP133548.1"/>
</dbReference>
<dbReference type="InterPro" id="IPR006530">
    <property type="entry name" value="YD"/>
</dbReference>
<dbReference type="Pfam" id="PF25023">
    <property type="entry name" value="TEN_YD-shell"/>
    <property type="match status" value="1"/>
</dbReference>
<proteinExistence type="predicted"/>
<evidence type="ECO:0000256" key="1">
    <source>
        <dbReference type="ARBA" id="ARBA00022737"/>
    </source>
</evidence>
<evidence type="ECO:0000313" key="4">
    <source>
        <dbReference type="EMBL" id="WMS88806.1"/>
    </source>
</evidence>
<reference evidence="4 5" key="1">
    <citation type="submission" date="2023-08" db="EMBL/GenBank/DDBJ databases">
        <title>Pleionea litopenaei sp. nov., isolated from stomach of juvenile Litopenaeus vannamei.</title>
        <authorList>
            <person name="Rho A.M."/>
            <person name="Hwang C.Y."/>
        </authorList>
    </citation>
    <scope>NUCLEOTIDE SEQUENCE [LARGE SCALE GENOMIC DNA]</scope>
    <source>
        <strain evidence="4 5">HL-JVS1</strain>
    </source>
</reference>